<reference evidence="3" key="1">
    <citation type="journal article" date="2017" name="Genome Biol.">
        <title>Comparative genomics reveals high biological diversity and specific adaptations in the industrially and medically important fungal genus Aspergillus.</title>
        <authorList>
            <person name="de Vries R.P."/>
            <person name="Riley R."/>
            <person name="Wiebenga A."/>
            <person name="Aguilar-Osorio G."/>
            <person name="Amillis S."/>
            <person name="Uchima C.A."/>
            <person name="Anderluh G."/>
            <person name="Asadollahi M."/>
            <person name="Askin M."/>
            <person name="Barry K."/>
            <person name="Battaglia E."/>
            <person name="Bayram O."/>
            <person name="Benocci T."/>
            <person name="Braus-Stromeyer S.A."/>
            <person name="Caldana C."/>
            <person name="Canovas D."/>
            <person name="Cerqueira G.C."/>
            <person name="Chen F."/>
            <person name="Chen W."/>
            <person name="Choi C."/>
            <person name="Clum A."/>
            <person name="Dos Santos R.A."/>
            <person name="Damasio A.R."/>
            <person name="Diallinas G."/>
            <person name="Emri T."/>
            <person name="Fekete E."/>
            <person name="Flipphi M."/>
            <person name="Freyberg S."/>
            <person name="Gallo A."/>
            <person name="Gournas C."/>
            <person name="Habgood R."/>
            <person name="Hainaut M."/>
            <person name="Harispe M.L."/>
            <person name="Henrissat B."/>
            <person name="Hilden K.S."/>
            <person name="Hope R."/>
            <person name="Hossain A."/>
            <person name="Karabika E."/>
            <person name="Karaffa L."/>
            <person name="Karanyi Z."/>
            <person name="Krasevec N."/>
            <person name="Kuo A."/>
            <person name="Kusch H."/>
            <person name="LaButti K."/>
            <person name="Lagendijk E.L."/>
            <person name="Lapidus A."/>
            <person name="Levasseur A."/>
            <person name="Lindquist E."/>
            <person name="Lipzen A."/>
            <person name="Logrieco A.F."/>
            <person name="MacCabe A."/>
            <person name="Maekelae M.R."/>
            <person name="Malavazi I."/>
            <person name="Melin P."/>
            <person name="Meyer V."/>
            <person name="Mielnichuk N."/>
            <person name="Miskei M."/>
            <person name="Molnar A.P."/>
            <person name="Mule G."/>
            <person name="Ngan C.Y."/>
            <person name="Orejas M."/>
            <person name="Orosz E."/>
            <person name="Ouedraogo J.P."/>
            <person name="Overkamp K.M."/>
            <person name="Park H.-S."/>
            <person name="Perrone G."/>
            <person name="Piumi F."/>
            <person name="Punt P.J."/>
            <person name="Ram A.F."/>
            <person name="Ramon A."/>
            <person name="Rauscher S."/>
            <person name="Record E."/>
            <person name="Riano-Pachon D.M."/>
            <person name="Robert V."/>
            <person name="Roehrig J."/>
            <person name="Ruller R."/>
            <person name="Salamov A."/>
            <person name="Salih N.S."/>
            <person name="Samson R.A."/>
            <person name="Sandor E."/>
            <person name="Sanguinetti M."/>
            <person name="Schuetze T."/>
            <person name="Sepcic K."/>
            <person name="Shelest E."/>
            <person name="Sherlock G."/>
            <person name="Sophianopoulou V."/>
            <person name="Squina F.M."/>
            <person name="Sun H."/>
            <person name="Susca A."/>
            <person name="Todd R.B."/>
            <person name="Tsang A."/>
            <person name="Unkles S.E."/>
            <person name="van de Wiele N."/>
            <person name="van Rossen-Uffink D."/>
            <person name="Oliveira J.V."/>
            <person name="Vesth T.C."/>
            <person name="Visser J."/>
            <person name="Yu J.-H."/>
            <person name="Zhou M."/>
            <person name="Andersen M.R."/>
            <person name="Archer D.B."/>
            <person name="Baker S.E."/>
            <person name="Benoit I."/>
            <person name="Brakhage A.A."/>
            <person name="Braus G.H."/>
            <person name="Fischer R."/>
            <person name="Frisvad J.C."/>
            <person name="Goldman G.H."/>
            <person name="Houbraken J."/>
            <person name="Oakley B."/>
            <person name="Pocsi I."/>
            <person name="Scazzocchio C."/>
            <person name="Seiboth B."/>
            <person name="vanKuyk P.A."/>
            <person name="Wortman J."/>
            <person name="Dyer P.S."/>
            <person name="Grigoriev I.V."/>
        </authorList>
    </citation>
    <scope>NUCLEOTIDE SEQUENCE [LARGE SCALE GENOMIC DNA]</scope>
    <source>
        <strain evidence="3">DTO 134E9</strain>
    </source>
</reference>
<name>A0A1L9R8H5_ASPWE</name>
<dbReference type="EMBL" id="KV878216">
    <property type="protein sequence ID" value="OJJ31211.1"/>
    <property type="molecule type" value="Genomic_DNA"/>
</dbReference>
<proteinExistence type="predicted"/>
<keyword evidence="1" id="KW-0732">Signal</keyword>
<dbReference type="AlphaFoldDB" id="A0A1L9R8H5"/>
<dbReference type="VEuPathDB" id="FungiDB:ASPWEDRAFT_176303"/>
<sequence>MRFLAILPFIAGVAMAVPHPGTDAVQKSCVGVGAKCSNATPSNFTMIPDQKFCCPWLVCGADNTCQRK</sequence>
<evidence type="ECO:0000256" key="1">
    <source>
        <dbReference type="SAM" id="SignalP"/>
    </source>
</evidence>
<protein>
    <recommendedName>
        <fullName evidence="4">Long chronological lifespan protein 2</fullName>
    </recommendedName>
</protein>
<feature type="chain" id="PRO_5012747371" description="Long chronological lifespan protein 2" evidence="1">
    <location>
        <begin position="17"/>
        <end position="68"/>
    </location>
</feature>
<dbReference type="GeneID" id="63747331"/>
<organism evidence="2 3">
    <name type="scientific">Aspergillus wentii DTO 134E9</name>
    <dbReference type="NCBI Taxonomy" id="1073089"/>
    <lineage>
        <taxon>Eukaryota</taxon>
        <taxon>Fungi</taxon>
        <taxon>Dikarya</taxon>
        <taxon>Ascomycota</taxon>
        <taxon>Pezizomycotina</taxon>
        <taxon>Eurotiomycetes</taxon>
        <taxon>Eurotiomycetidae</taxon>
        <taxon>Eurotiales</taxon>
        <taxon>Aspergillaceae</taxon>
        <taxon>Aspergillus</taxon>
        <taxon>Aspergillus subgen. Cremei</taxon>
    </lineage>
</organism>
<evidence type="ECO:0008006" key="4">
    <source>
        <dbReference type="Google" id="ProtNLM"/>
    </source>
</evidence>
<evidence type="ECO:0000313" key="3">
    <source>
        <dbReference type="Proteomes" id="UP000184383"/>
    </source>
</evidence>
<dbReference type="RefSeq" id="XP_040684888.1">
    <property type="nucleotide sequence ID" value="XM_040831483.1"/>
</dbReference>
<evidence type="ECO:0000313" key="2">
    <source>
        <dbReference type="EMBL" id="OJJ31211.1"/>
    </source>
</evidence>
<feature type="signal peptide" evidence="1">
    <location>
        <begin position="1"/>
        <end position="16"/>
    </location>
</feature>
<gene>
    <name evidence="2" type="ORF">ASPWEDRAFT_176303</name>
</gene>
<dbReference type="Proteomes" id="UP000184383">
    <property type="component" value="Unassembled WGS sequence"/>
</dbReference>
<keyword evidence="3" id="KW-1185">Reference proteome</keyword>
<accession>A0A1L9R8H5</accession>